<evidence type="ECO:0000256" key="4">
    <source>
        <dbReference type="ARBA" id="ARBA00022737"/>
    </source>
</evidence>
<dbReference type="InterPro" id="IPR036322">
    <property type="entry name" value="WD40_repeat_dom_sf"/>
</dbReference>
<proteinExistence type="inferred from homology"/>
<evidence type="ECO:0000256" key="5">
    <source>
        <dbReference type="ARBA" id="ARBA00023242"/>
    </source>
</evidence>
<keyword evidence="5 6" id="KW-0539">Nucleus</keyword>
<dbReference type="SMART" id="SM01035">
    <property type="entry name" value="BOP1NT"/>
    <property type="match status" value="1"/>
</dbReference>
<evidence type="ECO:0000256" key="6">
    <source>
        <dbReference type="HAMAP-Rule" id="MF_03027"/>
    </source>
</evidence>
<dbReference type="AlphaFoldDB" id="A0A1R1Y7F3"/>
<dbReference type="GO" id="GO:0005654">
    <property type="term" value="C:nucleoplasm"/>
    <property type="evidence" value="ECO:0007669"/>
    <property type="project" value="UniProtKB-SubCell"/>
</dbReference>
<dbReference type="InterPro" id="IPR019775">
    <property type="entry name" value="WD40_repeat_CS"/>
</dbReference>
<dbReference type="Pfam" id="PF08145">
    <property type="entry name" value="BOP1NT"/>
    <property type="match status" value="1"/>
</dbReference>
<evidence type="ECO:0000256" key="8">
    <source>
        <dbReference type="SAM" id="MobiDB-lite"/>
    </source>
</evidence>
<protein>
    <recommendedName>
        <fullName evidence="6">Ribosome biogenesis protein ERB1</fullName>
    </recommendedName>
    <alternativeName>
        <fullName evidence="6">Eukaryotic ribosome biogenesis protein 1</fullName>
    </alternativeName>
</protein>
<dbReference type="PANTHER" id="PTHR17605">
    <property type="entry name" value="RIBOSOME BIOGENESIS PROTEIN BOP1 BLOCK OF PROLIFERATION 1 PROTEIN"/>
    <property type="match status" value="1"/>
</dbReference>
<accession>A0A1R1Y7F3</accession>
<evidence type="ECO:0000256" key="3">
    <source>
        <dbReference type="ARBA" id="ARBA00022574"/>
    </source>
</evidence>
<dbReference type="EMBL" id="LSSN01000665">
    <property type="protein sequence ID" value="OMJ22839.1"/>
    <property type="molecule type" value="Genomic_DNA"/>
</dbReference>
<sequence length="813" mass="93860">MGSKKSKRKSVDKVAEVQLENDKNVRDSSDFNLPKLDLSLDTDGTLNSDEDMKPKTKSKQKSKTKKVSDLNILEYSSENEDSINKITHPLKQNLSAKKKTYNPSTDIDDFDPRIKEEVDAFLNNRPSNVVSSNVKSEFENKREDNFEGSYSLDSKTLFKFGVKKEDLYDMENEYDIDHWINNRKNLSKIDPDYDSDSSTDMPINTIGNVPIEWYSEYDHIGYDLDGKKISKPKTDDEMDKFLKYADDPAALVKIRDELSQLDVKLTDEEIDIIERVQKGEFPDANFNPYEETVEWFTSKKMDTPLTGAPLSKSSFVPSKWEHKMVMRIVRSIRNGELYKEKEPEDKNEFYDIWSTEATEKQLSLASKRIPPPKSKLPTHDESYHPPTEYLPTEEEVKAWKEIDKDDRKLNYLPTDYEQLRAVPLYKPLFAERFQRCLDLYLAPRLMRTKLNIDPDSLIPKLPDPKDLLPFPTSKNISYNGHTDRVRSMSIDNTGNWLITGSEDKTIKLWEILTGYCLATWQFDETVYSVSWNPNPELCLFVASVGEKLIFVVPKQIADPNSLVTTDELIKNGFNLRSDGSAINWDKATDKEIEKDIRITISHSSTIKQLIWHRKGDYLGVVCPDKNEVMIHQLSRQSSQKPFNKPNGLVQKVVFHPRKPHFYVATQRYVRIYDLMKQSLIKTLTPGAKWISSIDIHPLGDNVIIGSYDKKVCWFDLDLSSMPYKTIRYHQYAVRQVSYSKNYPLFASCSDDGSIMVFHNTVYQDLLMNPLIVPVKILKGHKVTESLGVLDIAFHPKKPWLFSCGADNNVFLWS</sequence>
<dbReference type="FunFam" id="2.130.10.10:FF:000061">
    <property type="entry name" value="Ribosome biogenesis protein BOP1 homolog"/>
    <property type="match status" value="1"/>
</dbReference>
<name>A0A1R1Y7F3_9FUNG</name>
<dbReference type="GO" id="GO:0043021">
    <property type="term" value="F:ribonucleoprotein complex binding"/>
    <property type="evidence" value="ECO:0007669"/>
    <property type="project" value="UniProtKB-UniRule"/>
</dbReference>
<dbReference type="PROSITE" id="PS50082">
    <property type="entry name" value="WD_REPEATS_2"/>
    <property type="match status" value="2"/>
</dbReference>
<keyword evidence="1 6" id="KW-0690">Ribosome biogenesis</keyword>
<evidence type="ECO:0000313" key="10">
    <source>
        <dbReference type="EMBL" id="OMJ22839.1"/>
    </source>
</evidence>
<feature type="repeat" description="WD" evidence="7">
    <location>
        <begin position="478"/>
        <end position="519"/>
    </location>
</feature>
<dbReference type="GO" id="GO:0000463">
    <property type="term" value="P:maturation of LSU-rRNA from tricistronic rRNA transcript (SSU-rRNA, 5.8S rRNA, LSU-rRNA)"/>
    <property type="evidence" value="ECO:0007669"/>
    <property type="project" value="UniProtKB-UniRule"/>
</dbReference>
<evidence type="ECO:0000256" key="2">
    <source>
        <dbReference type="ARBA" id="ARBA00022552"/>
    </source>
</evidence>
<dbReference type="OrthoDB" id="5571054at2759"/>
<keyword evidence="3 7" id="KW-0853">WD repeat</keyword>
<dbReference type="GO" id="GO:0000466">
    <property type="term" value="P:maturation of 5.8S rRNA from tricistronic rRNA transcript (SSU-rRNA, 5.8S rRNA, LSU-rRNA)"/>
    <property type="evidence" value="ECO:0007669"/>
    <property type="project" value="UniProtKB-UniRule"/>
</dbReference>
<keyword evidence="2 6" id="KW-0698">rRNA processing</keyword>
<dbReference type="Gene3D" id="2.130.10.10">
    <property type="entry name" value="YVTN repeat-like/Quinoprotein amine dehydrogenase"/>
    <property type="match status" value="1"/>
</dbReference>
<dbReference type="InterPro" id="IPR001680">
    <property type="entry name" value="WD40_rpt"/>
</dbReference>
<gene>
    <name evidence="6" type="primary">ERB1</name>
    <name evidence="10" type="ORF">AYI70_g2617</name>
</gene>
<dbReference type="InterPro" id="IPR012953">
    <property type="entry name" value="BOP1_N_dom"/>
</dbReference>
<dbReference type="STRING" id="133412.A0A1R1Y7F3"/>
<comment type="caution">
    <text evidence="10">The sequence shown here is derived from an EMBL/GenBank/DDBJ whole genome shotgun (WGS) entry which is preliminary data.</text>
</comment>
<dbReference type="GO" id="GO:0070545">
    <property type="term" value="C:PeBoW complex"/>
    <property type="evidence" value="ECO:0007669"/>
    <property type="project" value="TreeGrafter"/>
</dbReference>
<dbReference type="GO" id="GO:0030687">
    <property type="term" value="C:preribosome, large subunit precursor"/>
    <property type="evidence" value="ECO:0007669"/>
    <property type="project" value="UniProtKB-UniRule"/>
</dbReference>
<keyword evidence="4" id="KW-0677">Repeat</keyword>
<dbReference type="PANTHER" id="PTHR17605:SF0">
    <property type="entry name" value="RIBOSOME BIOGENESIS PROTEIN BOP1"/>
    <property type="match status" value="1"/>
</dbReference>
<feature type="domain" description="BOP1 N-terminal" evidence="9">
    <location>
        <begin position="214"/>
        <end position="471"/>
    </location>
</feature>
<dbReference type="Pfam" id="PF00400">
    <property type="entry name" value="WD40"/>
    <property type="match status" value="4"/>
</dbReference>
<comment type="function">
    <text evidence="6">Component of the NOP7 complex, which is required for maturation of the 25S and 5.8S ribosomal RNAs and formation of the 60S ribosome.</text>
</comment>
<comment type="similarity">
    <text evidence="6">Belongs to the WD repeat BOP1/ERB1 family.</text>
</comment>
<evidence type="ECO:0000256" key="1">
    <source>
        <dbReference type="ARBA" id="ARBA00022517"/>
    </source>
</evidence>
<feature type="compositionally biased region" description="Basic residues" evidence="8">
    <location>
        <begin position="55"/>
        <end position="65"/>
    </location>
</feature>
<dbReference type="SUPFAM" id="SSF50978">
    <property type="entry name" value="WD40 repeat-like"/>
    <property type="match status" value="1"/>
</dbReference>
<dbReference type="SMART" id="SM00320">
    <property type="entry name" value="WD40"/>
    <property type="match status" value="7"/>
</dbReference>
<comment type="subunit">
    <text evidence="6">Component of the NOP7 complex, composed of ERB1, NOP7 and YTM1. Within the NOP7 complex ERB1 appears to interact directly with NOP7 and YTM1. The NOP7 complex also associates with the 66S pre-ribosome.</text>
</comment>
<dbReference type="InterPro" id="IPR028598">
    <property type="entry name" value="BOP1/Erb1"/>
</dbReference>
<dbReference type="CDD" id="cd00200">
    <property type="entry name" value="WD40"/>
    <property type="match status" value="1"/>
</dbReference>
<organism evidence="10 11">
    <name type="scientific">Smittium culicis</name>
    <dbReference type="NCBI Taxonomy" id="133412"/>
    <lineage>
        <taxon>Eukaryota</taxon>
        <taxon>Fungi</taxon>
        <taxon>Fungi incertae sedis</taxon>
        <taxon>Zoopagomycota</taxon>
        <taxon>Kickxellomycotina</taxon>
        <taxon>Harpellomycetes</taxon>
        <taxon>Harpellales</taxon>
        <taxon>Legeriomycetaceae</taxon>
        <taxon>Smittium</taxon>
    </lineage>
</organism>
<reference evidence="10 11" key="1">
    <citation type="submission" date="2017-01" db="EMBL/GenBank/DDBJ databases">
        <authorList>
            <person name="Mah S.A."/>
            <person name="Swanson W.J."/>
            <person name="Moy G.W."/>
            <person name="Vacquier V.D."/>
        </authorList>
    </citation>
    <scope>NUCLEOTIDE SEQUENCE [LARGE SCALE GENOMIC DNA]</scope>
    <source>
        <strain evidence="10 11">GSMNP</strain>
    </source>
</reference>
<evidence type="ECO:0000256" key="7">
    <source>
        <dbReference type="PROSITE-ProRule" id="PRU00221"/>
    </source>
</evidence>
<dbReference type="PROSITE" id="PS50294">
    <property type="entry name" value="WD_REPEATS_REGION"/>
    <property type="match status" value="2"/>
</dbReference>
<dbReference type="PROSITE" id="PS00678">
    <property type="entry name" value="WD_REPEATS_1"/>
    <property type="match status" value="1"/>
</dbReference>
<feature type="region of interest" description="Disordered" evidence="8">
    <location>
        <begin position="368"/>
        <end position="388"/>
    </location>
</feature>
<dbReference type="HAMAP" id="MF_03027">
    <property type="entry name" value="BOP1"/>
    <property type="match status" value="1"/>
</dbReference>
<keyword evidence="11" id="KW-1185">Reference proteome</keyword>
<feature type="repeat" description="WD" evidence="7">
    <location>
        <begin position="788"/>
        <end position="813"/>
    </location>
</feature>
<comment type="subcellular location">
    <subcellularLocation>
        <location evidence="6">Nucleus</location>
        <location evidence="6">Nucleolus</location>
    </subcellularLocation>
    <subcellularLocation>
        <location evidence="6">Nucleus</location>
        <location evidence="6">Nucleoplasm</location>
    </subcellularLocation>
</comment>
<evidence type="ECO:0000313" key="11">
    <source>
        <dbReference type="Proteomes" id="UP000187283"/>
    </source>
</evidence>
<evidence type="ECO:0000259" key="9">
    <source>
        <dbReference type="SMART" id="SM01035"/>
    </source>
</evidence>
<feature type="region of interest" description="Disordered" evidence="8">
    <location>
        <begin position="1"/>
        <end position="71"/>
    </location>
</feature>
<dbReference type="Proteomes" id="UP000187283">
    <property type="component" value="Unassembled WGS sequence"/>
</dbReference>
<feature type="compositionally biased region" description="Basic and acidic residues" evidence="8">
    <location>
        <begin position="9"/>
        <end position="29"/>
    </location>
</feature>
<dbReference type="InterPro" id="IPR015943">
    <property type="entry name" value="WD40/YVTN_repeat-like_dom_sf"/>
</dbReference>